<dbReference type="GO" id="GO:0005634">
    <property type="term" value="C:nucleus"/>
    <property type="evidence" value="ECO:0007669"/>
    <property type="project" value="UniProtKB-ARBA"/>
</dbReference>
<dbReference type="AlphaFoldDB" id="A0A8B8CCM9"/>
<dbReference type="SMART" id="SM00427">
    <property type="entry name" value="H2B"/>
    <property type="match status" value="1"/>
</dbReference>
<dbReference type="FunFam" id="1.10.20.10:FF:000043">
    <property type="entry name" value="Histone H2B"/>
    <property type="match status" value="1"/>
</dbReference>
<dbReference type="SUPFAM" id="SSF47113">
    <property type="entry name" value="Histone-fold"/>
    <property type="match status" value="1"/>
</dbReference>
<dbReference type="OrthoDB" id="6256412at2759"/>
<dbReference type="KEGG" id="cvn:111118321"/>
<accession>A0A8B8CCM9</accession>
<evidence type="ECO:0000313" key="6">
    <source>
        <dbReference type="RefSeq" id="XP_022313435.1"/>
    </source>
</evidence>
<sequence>MPPRNASNGAKKVATKAKAQRSGDKKKRRRSRRESYGIYIYKVLKEAHPNMSVSKKAVSIMNSFVNDIFERLADEASRLANLRRSRKITLREIQNAVQLQLPGELRKIAISQGVQAILRYDRSRGRYYY</sequence>
<dbReference type="RefSeq" id="XP_022313409.1">
    <property type="nucleotide sequence ID" value="XM_022457701.1"/>
</dbReference>
<proteinExistence type="inferred from homology"/>
<name>A0A8B8CCM9_CRAVI</name>
<reference evidence="5 6" key="1">
    <citation type="submission" date="2025-04" db="UniProtKB">
        <authorList>
            <consortium name="RefSeq"/>
        </authorList>
    </citation>
    <scope>IDENTIFICATION</scope>
    <source>
        <tissue evidence="5 6">Whole sample</tissue>
    </source>
</reference>
<dbReference type="GO" id="GO:0003677">
    <property type="term" value="F:DNA binding"/>
    <property type="evidence" value="ECO:0007669"/>
    <property type="project" value="InterPro"/>
</dbReference>
<dbReference type="RefSeq" id="XP_022313435.1">
    <property type="nucleotide sequence ID" value="XM_022457727.1"/>
</dbReference>
<feature type="domain" description="Core Histone H2A/H2B/H3" evidence="3">
    <location>
        <begin position="19"/>
        <end position="99"/>
    </location>
</feature>
<dbReference type="InterPro" id="IPR007125">
    <property type="entry name" value="H2A/H2B/H3"/>
</dbReference>
<organism evidence="4 6">
    <name type="scientific">Crassostrea virginica</name>
    <name type="common">Eastern oyster</name>
    <dbReference type="NCBI Taxonomy" id="6565"/>
    <lineage>
        <taxon>Eukaryota</taxon>
        <taxon>Metazoa</taxon>
        <taxon>Spiralia</taxon>
        <taxon>Lophotrochozoa</taxon>
        <taxon>Mollusca</taxon>
        <taxon>Bivalvia</taxon>
        <taxon>Autobranchia</taxon>
        <taxon>Pteriomorphia</taxon>
        <taxon>Ostreida</taxon>
        <taxon>Ostreoidea</taxon>
        <taxon>Ostreidae</taxon>
        <taxon>Crassostrea</taxon>
    </lineage>
</organism>
<dbReference type="InterPro" id="IPR009072">
    <property type="entry name" value="Histone-fold"/>
</dbReference>
<dbReference type="GO" id="GO:0030527">
    <property type="term" value="F:structural constituent of chromatin"/>
    <property type="evidence" value="ECO:0007669"/>
    <property type="project" value="InterPro"/>
</dbReference>
<dbReference type="KEGG" id="cvn:111118309"/>
<keyword evidence="4" id="KW-1185">Reference proteome</keyword>
<evidence type="ECO:0000259" key="3">
    <source>
        <dbReference type="Pfam" id="PF00125"/>
    </source>
</evidence>
<dbReference type="GeneID" id="111118321"/>
<dbReference type="GO" id="GO:0000786">
    <property type="term" value="C:nucleosome"/>
    <property type="evidence" value="ECO:0007669"/>
    <property type="project" value="InterPro"/>
</dbReference>
<gene>
    <name evidence="6" type="primary">LOC111118321</name>
    <name evidence="5" type="synonym">LOC111118309</name>
</gene>
<protein>
    <submittedName>
        <fullName evidence="5 6">Histone H2B-like</fullName>
    </submittedName>
</protein>
<evidence type="ECO:0000313" key="5">
    <source>
        <dbReference type="RefSeq" id="XP_022313409.1"/>
    </source>
</evidence>
<dbReference type="Pfam" id="PF00125">
    <property type="entry name" value="Histone"/>
    <property type="match status" value="1"/>
</dbReference>
<dbReference type="PRINTS" id="PR00621">
    <property type="entry name" value="HISTONEH2B"/>
</dbReference>
<dbReference type="CDD" id="cd22910">
    <property type="entry name" value="HFD_H2B"/>
    <property type="match status" value="1"/>
</dbReference>
<evidence type="ECO:0000256" key="2">
    <source>
        <dbReference type="SAM" id="MobiDB-lite"/>
    </source>
</evidence>
<dbReference type="InterPro" id="IPR000558">
    <property type="entry name" value="Histone_H2B"/>
</dbReference>
<evidence type="ECO:0000313" key="4">
    <source>
        <dbReference type="Proteomes" id="UP000694844"/>
    </source>
</evidence>
<dbReference type="GO" id="GO:0046982">
    <property type="term" value="F:protein heterodimerization activity"/>
    <property type="evidence" value="ECO:0007669"/>
    <property type="project" value="InterPro"/>
</dbReference>
<comment type="similarity">
    <text evidence="1">Belongs to the histone H2B family.</text>
</comment>
<dbReference type="PANTHER" id="PTHR23428">
    <property type="entry name" value="HISTONE H2B"/>
    <property type="match status" value="1"/>
</dbReference>
<feature type="region of interest" description="Disordered" evidence="2">
    <location>
        <begin position="1"/>
        <end position="33"/>
    </location>
</feature>
<dbReference type="Gene3D" id="1.10.20.10">
    <property type="entry name" value="Histone, subunit A"/>
    <property type="match status" value="1"/>
</dbReference>
<evidence type="ECO:0000256" key="1">
    <source>
        <dbReference type="ARBA" id="ARBA00006846"/>
    </source>
</evidence>
<dbReference type="Proteomes" id="UP000694844">
    <property type="component" value="Chromosome 2"/>
</dbReference>
<feature type="compositionally biased region" description="Basic residues" evidence="2">
    <location>
        <begin position="13"/>
        <end position="32"/>
    </location>
</feature>